<dbReference type="OrthoDB" id="9811471at2"/>
<keyword evidence="6" id="KW-1185">Reference proteome</keyword>
<evidence type="ECO:0000313" key="5">
    <source>
        <dbReference type="EMBL" id="PWE53525.1"/>
    </source>
</evidence>
<dbReference type="InterPro" id="IPR000120">
    <property type="entry name" value="Amidase"/>
</dbReference>
<evidence type="ECO:0000313" key="6">
    <source>
        <dbReference type="Proteomes" id="UP000245252"/>
    </source>
</evidence>
<reference evidence="5 6" key="1">
    <citation type="submission" date="2018-05" db="EMBL/GenBank/DDBJ databases">
        <title>The draft genome of strain NS-104.</title>
        <authorList>
            <person name="Hang P."/>
            <person name="Jiang J."/>
        </authorList>
    </citation>
    <scope>NUCLEOTIDE SEQUENCE [LARGE SCALE GENOMIC DNA]</scope>
    <source>
        <strain evidence="5 6">NS-104</strain>
    </source>
</reference>
<dbReference type="InterPro" id="IPR023631">
    <property type="entry name" value="Amidase_dom"/>
</dbReference>
<dbReference type="PANTHER" id="PTHR11895">
    <property type="entry name" value="TRANSAMIDASE"/>
    <property type="match status" value="1"/>
</dbReference>
<sequence>MTLVDFSVLALRSAIASGSLTSEALVQESLARIKRLNPVVNAFSQVYEEQALEEARACDREAAEGRFRGPLHGIPMGVKDLFFTAGRLCQRGSTAYKDFAPKATAPIVQRMVDAGSIMIGKTTTTEMGWSGSGNSEFYGPTRNPWNPDLTSGGSSSGSAAALAARMVPFTLGSDGGGSVRIPAAFCGVFAMKASLGRVPAWPWSATEMLSHAGPMSLSARDSALLFNIVKGPDPRDHQSLPDDGADYTETHLPKSLRIGFAPSLFGFDVAPEIGRVVRDAVDVLAAALAVDIRPVSPGWSDPIGIFETLWVAGRGVAYGAQSDLSKFGSGFRGLVEASAQYDLAAYLAAVKARAEFAGSIHALFEDVDLLLLPTVPVEPFAADREAPEGFVSPSQVLAWTGWTPFTYPFNLSGNPAASLPCGLTANGLPVGLQVVGRRHADALVMAFCQQAENHIFNNKIPPLAVAGGKAGWGTPSNPTAEITSWNSTGEHF</sequence>
<evidence type="ECO:0000259" key="4">
    <source>
        <dbReference type="Pfam" id="PF01425"/>
    </source>
</evidence>
<evidence type="ECO:0000256" key="2">
    <source>
        <dbReference type="ARBA" id="ARBA00009199"/>
    </source>
</evidence>
<dbReference type="EMBL" id="QFBC01000015">
    <property type="protein sequence ID" value="PWE53525.1"/>
    <property type="molecule type" value="Genomic_DNA"/>
</dbReference>
<comment type="function">
    <text evidence="1">Hydrolyzes indole-3-acetamide (IAM) into indole-3-acetic acid (IAA).</text>
</comment>
<dbReference type="SUPFAM" id="SSF75304">
    <property type="entry name" value="Amidase signature (AS) enzymes"/>
    <property type="match status" value="1"/>
</dbReference>
<dbReference type="GO" id="GO:0003824">
    <property type="term" value="F:catalytic activity"/>
    <property type="evidence" value="ECO:0007669"/>
    <property type="project" value="InterPro"/>
</dbReference>
<dbReference type="PROSITE" id="PS00571">
    <property type="entry name" value="AMIDASES"/>
    <property type="match status" value="1"/>
</dbReference>
<dbReference type="InterPro" id="IPR020556">
    <property type="entry name" value="Amidase_CS"/>
</dbReference>
<evidence type="ECO:0000256" key="3">
    <source>
        <dbReference type="ARBA" id="ARBA00021874"/>
    </source>
</evidence>
<dbReference type="AlphaFoldDB" id="A0A2U2DJN7"/>
<protein>
    <recommendedName>
        <fullName evidence="3">Indoleacetamide hydrolase</fullName>
    </recommendedName>
</protein>
<comment type="caution">
    <text evidence="5">The sequence shown here is derived from an EMBL/GenBank/DDBJ whole genome shotgun (WGS) entry which is preliminary data.</text>
</comment>
<dbReference type="Proteomes" id="UP000245252">
    <property type="component" value="Unassembled WGS sequence"/>
</dbReference>
<comment type="similarity">
    <text evidence="2">Belongs to the amidase family.</text>
</comment>
<gene>
    <name evidence="5" type="ORF">DEM27_25140</name>
</gene>
<dbReference type="PANTHER" id="PTHR11895:SF7">
    <property type="entry name" value="GLUTAMYL-TRNA(GLN) AMIDOTRANSFERASE SUBUNIT A, MITOCHONDRIAL"/>
    <property type="match status" value="1"/>
</dbReference>
<name>A0A2U2DJN7_9HYPH</name>
<dbReference type="Pfam" id="PF01425">
    <property type="entry name" value="Amidase"/>
    <property type="match status" value="1"/>
</dbReference>
<organism evidence="5 6">
    <name type="scientific">Metarhizobium album</name>
    <dbReference type="NCBI Taxonomy" id="2182425"/>
    <lineage>
        <taxon>Bacteria</taxon>
        <taxon>Pseudomonadati</taxon>
        <taxon>Pseudomonadota</taxon>
        <taxon>Alphaproteobacteria</taxon>
        <taxon>Hyphomicrobiales</taxon>
        <taxon>Rhizobiaceae</taxon>
        <taxon>Metarhizobium</taxon>
    </lineage>
</organism>
<feature type="domain" description="Amidase" evidence="4">
    <location>
        <begin position="25"/>
        <end position="444"/>
    </location>
</feature>
<evidence type="ECO:0000256" key="1">
    <source>
        <dbReference type="ARBA" id="ARBA00003871"/>
    </source>
</evidence>
<dbReference type="Gene3D" id="3.90.1300.10">
    <property type="entry name" value="Amidase signature (AS) domain"/>
    <property type="match status" value="1"/>
</dbReference>
<proteinExistence type="inferred from homology"/>
<accession>A0A2U2DJN7</accession>
<dbReference type="InterPro" id="IPR036928">
    <property type="entry name" value="AS_sf"/>
</dbReference>